<sequence>MRSQRVHASAPDGGRFPEAGVTKAITLWPVGLKAHSIDRAKLSQGSHELLARLCGVVEHR</sequence>
<protein>
    <submittedName>
        <fullName evidence="1">Uncharacterized protein</fullName>
    </submittedName>
</protein>
<gene>
    <name evidence="1" type="ORF">EMEDMD4_150055</name>
</gene>
<dbReference type="Proteomes" id="UP000507954">
    <property type="component" value="Unassembled WGS sequence"/>
</dbReference>
<organism evidence="1">
    <name type="scientific">Sinorhizobium medicae</name>
    <dbReference type="NCBI Taxonomy" id="110321"/>
    <lineage>
        <taxon>Bacteria</taxon>
        <taxon>Pseudomonadati</taxon>
        <taxon>Pseudomonadota</taxon>
        <taxon>Alphaproteobacteria</taxon>
        <taxon>Hyphomicrobiales</taxon>
        <taxon>Rhizobiaceae</taxon>
        <taxon>Sinorhizobium/Ensifer group</taxon>
        <taxon>Sinorhizobium</taxon>
    </lineage>
</organism>
<reference evidence="1" key="1">
    <citation type="submission" date="2019-06" db="EMBL/GenBank/DDBJ databases">
        <authorList>
            <person name="Le Quere A."/>
            <person name="Colella S."/>
        </authorList>
    </citation>
    <scope>NUCLEOTIDE SEQUENCE</scope>
    <source>
        <strain evidence="1">EmedicaeMD41</strain>
    </source>
</reference>
<dbReference type="AlphaFoldDB" id="A0A508WSB3"/>
<name>A0A508WSB3_9HYPH</name>
<accession>A0A508WSB3</accession>
<proteinExistence type="predicted"/>
<dbReference type="EMBL" id="CABFNB010000057">
    <property type="protein sequence ID" value="VTZ60276.1"/>
    <property type="molecule type" value="Genomic_DNA"/>
</dbReference>
<evidence type="ECO:0000313" key="1">
    <source>
        <dbReference type="EMBL" id="VTZ60276.1"/>
    </source>
</evidence>